<evidence type="ECO:0000256" key="4">
    <source>
        <dbReference type="ARBA" id="ARBA00022475"/>
    </source>
</evidence>
<evidence type="ECO:0000256" key="6">
    <source>
        <dbReference type="ARBA" id="ARBA00022617"/>
    </source>
</evidence>
<evidence type="ECO:0000256" key="5">
    <source>
        <dbReference type="ARBA" id="ARBA00022525"/>
    </source>
</evidence>
<evidence type="ECO:0000256" key="15">
    <source>
        <dbReference type="PROSITE-ProRule" id="PRU01356"/>
    </source>
</evidence>
<keyword evidence="13" id="KW-0325">Glycoprotein</keyword>
<keyword evidence="12 15" id="KW-1015">Disulfide bond</keyword>
<keyword evidence="11" id="KW-0472">Membrane</keyword>
<dbReference type="GeneID" id="63785704"/>
<evidence type="ECO:0000256" key="1">
    <source>
        <dbReference type="ARBA" id="ARBA00004609"/>
    </source>
</evidence>
<keyword evidence="14" id="KW-0449">Lipoprotein</keyword>
<evidence type="ECO:0000256" key="9">
    <source>
        <dbReference type="ARBA" id="ARBA00022729"/>
    </source>
</evidence>
<feature type="signal peptide" evidence="16">
    <location>
        <begin position="1"/>
        <end position="18"/>
    </location>
</feature>
<evidence type="ECO:0000256" key="7">
    <source>
        <dbReference type="ARBA" id="ARBA00022622"/>
    </source>
</evidence>
<dbReference type="InterPro" id="IPR051735">
    <property type="entry name" value="CFEM_domain"/>
</dbReference>
<keyword evidence="10 15" id="KW-0408">Iron</keyword>
<dbReference type="InterPro" id="IPR008427">
    <property type="entry name" value="Extracellular_membr_CFEM_dom"/>
</dbReference>
<keyword evidence="6 15" id="KW-0349">Heme</keyword>
<keyword evidence="8 15" id="KW-0479">Metal-binding</keyword>
<comment type="caution">
    <text evidence="18">The sequence shown here is derived from an EMBL/GenBank/DDBJ whole genome shotgun (WGS) entry which is preliminary data.</text>
</comment>
<dbReference type="GO" id="GO:0098552">
    <property type="term" value="C:side of membrane"/>
    <property type="evidence" value="ECO:0007669"/>
    <property type="project" value="UniProtKB-KW"/>
</dbReference>
<keyword evidence="19" id="KW-1185">Reference proteome</keyword>
<keyword evidence="7" id="KW-0336">GPI-anchor</keyword>
<dbReference type="GO" id="GO:0005576">
    <property type="term" value="C:extracellular region"/>
    <property type="evidence" value="ECO:0007669"/>
    <property type="project" value="UniProtKB-SubCell"/>
</dbReference>
<evidence type="ECO:0000256" key="12">
    <source>
        <dbReference type="ARBA" id="ARBA00023157"/>
    </source>
</evidence>
<protein>
    <recommendedName>
        <fullName evidence="17">CFEM domain-containing protein</fullName>
    </recommendedName>
</protein>
<gene>
    <name evidence="18" type="ORF">BCR37DRAFT_378704</name>
</gene>
<dbReference type="PROSITE" id="PS52012">
    <property type="entry name" value="CFEM"/>
    <property type="match status" value="1"/>
</dbReference>
<dbReference type="GO" id="GO:0046872">
    <property type="term" value="F:metal ion binding"/>
    <property type="evidence" value="ECO:0007669"/>
    <property type="project" value="UniProtKB-UniRule"/>
</dbReference>
<dbReference type="Pfam" id="PF05730">
    <property type="entry name" value="CFEM"/>
    <property type="match status" value="1"/>
</dbReference>
<dbReference type="PANTHER" id="PTHR37928:SF2">
    <property type="entry name" value="GPI ANCHORED CFEM DOMAIN PROTEIN (AFU_ORTHOLOGUE AFUA_6G10580)"/>
    <property type="match status" value="1"/>
</dbReference>
<proteinExistence type="inferred from homology"/>
<dbReference type="EMBL" id="MCFI01000007">
    <property type="protein sequence ID" value="ORY83738.1"/>
    <property type="molecule type" value="Genomic_DNA"/>
</dbReference>
<keyword evidence="9 16" id="KW-0732">Signal</keyword>
<feature type="disulfide bond" evidence="15">
    <location>
        <begin position="24"/>
        <end position="64"/>
    </location>
</feature>
<dbReference type="GO" id="GO:0005886">
    <property type="term" value="C:plasma membrane"/>
    <property type="evidence" value="ECO:0007669"/>
    <property type="project" value="UniProtKB-SubCell"/>
</dbReference>
<dbReference type="RefSeq" id="XP_040726033.1">
    <property type="nucleotide sequence ID" value="XM_040869105.1"/>
</dbReference>
<comment type="caution">
    <text evidence="15">Lacks conserved residue(s) required for the propagation of feature annotation.</text>
</comment>
<organism evidence="18 19">
    <name type="scientific">Protomyces lactucae-debilis</name>
    <dbReference type="NCBI Taxonomy" id="2754530"/>
    <lineage>
        <taxon>Eukaryota</taxon>
        <taxon>Fungi</taxon>
        <taxon>Dikarya</taxon>
        <taxon>Ascomycota</taxon>
        <taxon>Taphrinomycotina</taxon>
        <taxon>Taphrinomycetes</taxon>
        <taxon>Taphrinales</taxon>
        <taxon>Protomycetaceae</taxon>
        <taxon>Protomyces</taxon>
    </lineage>
</organism>
<evidence type="ECO:0000313" key="19">
    <source>
        <dbReference type="Proteomes" id="UP000193685"/>
    </source>
</evidence>
<evidence type="ECO:0000313" key="18">
    <source>
        <dbReference type="EMBL" id="ORY83738.1"/>
    </source>
</evidence>
<dbReference type="PANTHER" id="PTHR37928">
    <property type="entry name" value="CFEM DOMAIN PROTEIN (AFU_ORTHOLOGUE AFUA_6G14090)"/>
    <property type="match status" value="1"/>
</dbReference>
<evidence type="ECO:0000256" key="14">
    <source>
        <dbReference type="ARBA" id="ARBA00023288"/>
    </source>
</evidence>
<sequence>MQTTFLTLLLAAASQVTAQALPACADTCVKAQLSKFNCASELDFGCVCTPAFNAAVTPCVLSSCNAQDVATTSSLNGAACAAYAARRASGSSPANLLATTTGYVFSLMG</sequence>
<evidence type="ECO:0000256" key="2">
    <source>
        <dbReference type="ARBA" id="ARBA00004613"/>
    </source>
</evidence>
<keyword evidence="4" id="KW-1003">Cell membrane</keyword>
<evidence type="ECO:0000256" key="16">
    <source>
        <dbReference type="SAM" id="SignalP"/>
    </source>
</evidence>
<dbReference type="Proteomes" id="UP000193685">
    <property type="component" value="Unassembled WGS sequence"/>
</dbReference>
<evidence type="ECO:0000259" key="17">
    <source>
        <dbReference type="PROSITE" id="PS52012"/>
    </source>
</evidence>
<reference evidence="18 19" key="1">
    <citation type="submission" date="2016-07" db="EMBL/GenBank/DDBJ databases">
        <title>Pervasive Adenine N6-methylation of Active Genes in Fungi.</title>
        <authorList>
            <consortium name="DOE Joint Genome Institute"/>
            <person name="Mondo S.J."/>
            <person name="Dannebaum R.O."/>
            <person name="Kuo R.C."/>
            <person name="Labutti K."/>
            <person name="Haridas S."/>
            <person name="Kuo A."/>
            <person name="Salamov A."/>
            <person name="Ahrendt S.R."/>
            <person name="Lipzen A."/>
            <person name="Sullivan W."/>
            <person name="Andreopoulos W.B."/>
            <person name="Clum A."/>
            <person name="Lindquist E."/>
            <person name="Daum C."/>
            <person name="Ramamoorthy G.K."/>
            <person name="Gryganskyi A."/>
            <person name="Culley D."/>
            <person name="Magnuson J.K."/>
            <person name="James T.Y."/>
            <person name="O'Malley M.A."/>
            <person name="Stajich J.E."/>
            <person name="Spatafora J.W."/>
            <person name="Visel A."/>
            <person name="Grigoriev I.V."/>
        </authorList>
    </citation>
    <scope>NUCLEOTIDE SEQUENCE [LARGE SCALE GENOMIC DNA]</scope>
    <source>
        <strain evidence="18 19">12-1054</strain>
    </source>
</reference>
<evidence type="ECO:0000256" key="10">
    <source>
        <dbReference type="ARBA" id="ARBA00023004"/>
    </source>
</evidence>
<feature type="disulfide bond" evidence="15">
    <location>
        <begin position="28"/>
        <end position="59"/>
    </location>
</feature>
<evidence type="ECO:0000256" key="11">
    <source>
        <dbReference type="ARBA" id="ARBA00023136"/>
    </source>
</evidence>
<accession>A0A1Y2FIH1</accession>
<keyword evidence="5" id="KW-0964">Secreted</keyword>
<evidence type="ECO:0000256" key="8">
    <source>
        <dbReference type="ARBA" id="ARBA00022723"/>
    </source>
</evidence>
<evidence type="ECO:0000256" key="3">
    <source>
        <dbReference type="ARBA" id="ARBA00010031"/>
    </source>
</evidence>
<name>A0A1Y2FIH1_PROLT</name>
<dbReference type="SMART" id="SM00747">
    <property type="entry name" value="CFEM"/>
    <property type="match status" value="1"/>
</dbReference>
<evidence type="ECO:0000256" key="13">
    <source>
        <dbReference type="ARBA" id="ARBA00023180"/>
    </source>
</evidence>
<dbReference type="AlphaFoldDB" id="A0A1Y2FIH1"/>
<feature type="chain" id="PRO_5012260127" description="CFEM domain-containing protein" evidence="16">
    <location>
        <begin position="19"/>
        <end position="109"/>
    </location>
</feature>
<feature type="binding site" description="axial binding residue" evidence="15">
    <location>
        <position position="43"/>
    </location>
    <ligand>
        <name>heme</name>
        <dbReference type="ChEBI" id="CHEBI:30413"/>
    </ligand>
    <ligandPart>
        <name>Fe</name>
        <dbReference type="ChEBI" id="CHEBI:18248"/>
    </ligandPart>
</feature>
<dbReference type="OrthoDB" id="3559948at2759"/>
<feature type="domain" description="CFEM" evidence="17">
    <location>
        <begin position="1"/>
        <end position="107"/>
    </location>
</feature>
<comment type="similarity">
    <text evidence="3">Belongs to the RBT5 family.</text>
</comment>
<comment type="subcellular location">
    <subcellularLocation>
        <location evidence="1">Cell membrane</location>
        <topology evidence="1">Lipid-anchor</topology>
        <topology evidence="1">GPI-anchor</topology>
    </subcellularLocation>
    <subcellularLocation>
        <location evidence="2">Secreted</location>
    </subcellularLocation>
</comment>